<evidence type="ECO:0000259" key="1">
    <source>
        <dbReference type="Pfam" id="PF20179"/>
    </source>
</evidence>
<dbReference type="Proteomes" id="UP001295794">
    <property type="component" value="Unassembled WGS sequence"/>
</dbReference>
<dbReference type="Pfam" id="PF20179">
    <property type="entry name" value="MSS51_C"/>
    <property type="match status" value="1"/>
</dbReference>
<dbReference type="InterPro" id="IPR046824">
    <property type="entry name" value="Mss51-like_C"/>
</dbReference>
<gene>
    <name evidence="2" type="ORF">MYCIT1_LOCUS1055</name>
</gene>
<evidence type="ECO:0000313" key="3">
    <source>
        <dbReference type="Proteomes" id="UP001295794"/>
    </source>
</evidence>
<dbReference type="AlphaFoldDB" id="A0AAD2Q0F7"/>
<evidence type="ECO:0000313" key="2">
    <source>
        <dbReference type="EMBL" id="CAK5262388.1"/>
    </source>
</evidence>
<dbReference type="Gene3D" id="6.10.140.2220">
    <property type="match status" value="1"/>
</dbReference>
<keyword evidence="3" id="KW-1185">Reference proteome</keyword>
<protein>
    <recommendedName>
        <fullName evidence="1">Mitochondrial splicing suppressor 51-like C-terminal domain-containing protein</fullName>
    </recommendedName>
</protein>
<dbReference type="EMBL" id="CAVNYO010000014">
    <property type="protein sequence ID" value="CAK5262388.1"/>
    <property type="molecule type" value="Genomic_DNA"/>
</dbReference>
<name>A0AAD2Q0F7_9AGAR</name>
<comment type="caution">
    <text evidence="2">The sequence shown here is derived from an EMBL/GenBank/DDBJ whole genome shotgun (WGS) entry which is preliminary data.</text>
</comment>
<feature type="domain" description="Mitochondrial splicing suppressor 51-like C-terminal" evidence="1">
    <location>
        <begin position="296"/>
        <end position="441"/>
    </location>
</feature>
<proteinExistence type="predicted"/>
<sequence>MAMQTNPGTTRTPSLTARMGLACYKCCKEEDVKLSRCTGCLRISYCSPRASPVSRRLVSLPALLTSLHKECQKDDWRTHKPFCKAVSSIEKNPVALPTLLSEATTDLEALRDLGKAHGNYMTSSLQRSLGRPLEAPELSLVGWEPRCMGCTRTEQRLRIEAAQNGSTSTSASSAPRLIPCPACNLSFCCSAAHWSIAHAMHNAVYEDGPDGLSQCALNQQIRGDVNFENTMISTGHDSNGLFVWAPERLCPAFRTLAGAGGWEQEFGEMMRKDVGIPSHRPMGPWIRAMSVHMSMPMTILHVLETFNGEDLGWTKRKELTIHLLGAFTNEIVGGMVFEEILHWLPELQTLKLVLCGPQMPGGAFPREIPMGTCPKCSKRGRKRIHEHTADTYHSYVRKQGTKYTRPDLAIAFNSGASQESLHTWPETFKVLINKKVPSVFTVSGV</sequence>
<dbReference type="PANTHER" id="PTHR28069">
    <property type="entry name" value="GH20023P"/>
    <property type="match status" value="1"/>
</dbReference>
<organism evidence="2 3">
    <name type="scientific">Mycena citricolor</name>
    <dbReference type="NCBI Taxonomy" id="2018698"/>
    <lineage>
        <taxon>Eukaryota</taxon>
        <taxon>Fungi</taxon>
        <taxon>Dikarya</taxon>
        <taxon>Basidiomycota</taxon>
        <taxon>Agaricomycotina</taxon>
        <taxon>Agaricomycetes</taxon>
        <taxon>Agaricomycetidae</taxon>
        <taxon>Agaricales</taxon>
        <taxon>Marasmiineae</taxon>
        <taxon>Mycenaceae</taxon>
        <taxon>Mycena</taxon>
    </lineage>
</organism>
<accession>A0AAD2Q0F7</accession>
<reference evidence="2" key="1">
    <citation type="submission" date="2023-11" db="EMBL/GenBank/DDBJ databases">
        <authorList>
            <person name="De Vega J J."/>
            <person name="De Vega J J."/>
        </authorList>
    </citation>
    <scope>NUCLEOTIDE SEQUENCE</scope>
</reference>